<dbReference type="InterPro" id="IPR001849">
    <property type="entry name" value="PH_domain"/>
</dbReference>
<dbReference type="RefSeq" id="XP_009040589.1">
    <property type="nucleotide sequence ID" value="XM_009042341.1"/>
</dbReference>
<keyword evidence="6" id="KW-1185">Reference proteome</keyword>
<feature type="region of interest" description="Disordered" evidence="2">
    <location>
        <begin position="131"/>
        <end position="153"/>
    </location>
</feature>
<dbReference type="PROSITE" id="PS50222">
    <property type="entry name" value="EF_HAND_2"/>
    <property type="match status" value="1"/>
</dbReference>
<dbReference type="Gene3D" id="1.10.238.10">
    <property type="entry name" value="EF-hand"/>
    <property type="match status" value="1"/>
</dbReference>
<protein>
    <submittedName>
        <fullName evidence="5">Uncharacterized protein</fullName>
    </submittedName>
</protein>
<dbReference type="InterPro" id="IPR018247">
    <property type="entry name" value="EF_Hand_1_Ca_BS"/>
</dbReference>
<dbReference type="OrthoDB" id="10649487at2759"/>
<organism evidence="6">
    <name type="scientific">Aureococcus anophagefferens</name>
    <name type="common">Harmful bloom alga</name>
    <dbReference type="NCBI Taxonomy" id="44056"/>
    <lineage>
        <taxon>Eukaryota</taxon>
        <taxon>Sar</taxon>
        <taxon>Stramenopiles</taxon>
        <taxon>Ochrophyta</taxon>
        <taxon>Pelagophyceae</taxon>
        <taxon>Pelagomonadales</taxon>
        <taxon>Pelagomonadaceae</taxon>
        <taxon>Aureococcus</taxon>
    </lineage>
</organism>
<keyword evidence="1" id="KW-0106">Calcium</keyword>
<feature type="compositionally biased region" description="Basic and acidic residues" evidence="2">
    <location>
        <begin position="131"/>
        <end position="144"/>
    </location>
</feature>
<feature type="region of interest" description="Disordered" evidence="2">
    <location>
        <begin position="703"/>
        <end position="751"/>
    </location>
</feature>
<evidence type="ECO:0000313" key="5">
    <source>
        <dbReference type="EMBL" id="EGB04675.1"/>
    </source>
</evidence>
<dbReference type="GeneID" id="20228722"/>
<feature type="region of interest" description="Disordered" evidence="2">
    <location>
        <begin position="807"/>
        <end position="827"/>
    </location>
</feature>
<dbReference type="PROSITE" id="PS00018">
    <property type="entry name" value="EF_HAND_1"/>
    <property type="match status" value="1"/>
</dbReference>
<dbReference type="InterPro" id="IPR002048">
    <property type="entry name" value="EF_hand_dom"/>
</dbReference>
<feature type="compositionally biased region" description="Polar residues" evidence="2">
    <location>
        <begin position="996"/>
        <end position="1008"/>
    </location>
</feature>
<feature type="domain" description="PH" evidence="3">
    <location>
        <begin position="225"/>
        <end position="368"/>
    </location>
</feature>
<dbReference type="AlphaFoldDB" id="F0YJL9"/>
<dbReference type="PROSITE" id="PS50003">
    <property type="entry name" value="PH_DOMAIN"/>
    <property type="match status" value="1"/>
</dbReference>
<accession>F0YJL9</accession>
<name>F0YJL9_AURAN</name>
<dbReference type="InterPro" id="IPR011992">
    <property type="entry name" value="EF-hand-dom_pair"/>
</dbReference>
<dbReference type="KEGG" id="aaf:AURANDRAFT_72467"/>
<dbReference type="InParanoid" id="F0YJL9"/>
<evidence type="ECO:0000256" key="1">
    <source>
        <dbReference type="ARBA" id="ARBA00022837"/>
    </source>
</evidence>
<feature type="region of interest" description="Disordered" evidence="2">
    <location>
        <begin position="1039"/>
        <end position="1082"/>
    </location>
</feature>
<feature type="compositionally biased region" description="Basic residues" evidence="2">
    <location>
        <begin position="816"/>
        <end position="827"/>
    </location>
</feature>
<dbReference type="GO" id="GO:0005509">
    <property type="term" value="F:calcium ion binding"/>
    <property type="evidence" value="ECO:0007669"/>
    <property type="project" value="InterPro"/>
</dbReference>
<evidence type="ECO:0000256" key="2">
    <source>
        <dbReference type="SAM" id="MobiDB-lite"/>
    </source>
</evidence>
<gene>
    <name evidence="5" type="ORF">AURANDRAFT_72467</name>
</gene>
<feature type="domain" description="EF-hand" evidence="4">
    <location>
        <begin position="64"/>
        <end position="89"/>
    </location>
</feature>
<sequence>MEGKFQKAKEFAHRGLMSLNLMKACNRTGDGVVSRMEFLATASSTVQSAKKSVGNSLMSLDSVRAMDANGDGVLTATELAEAARLGLTGASNAASEAVISMKADAQEFSQLARNKDFDSLIEFVGNRLDRSGQKFNRSTDRPDPDNYSDDSSTNRSLAWFSYPSRPHKRRDVDPNFASRLGDAAHITPSQSESRGDGGRIPLRLRHDGILRVGAKKRKSAAAAARRVRGGDIHMRPCSASARWQRLFYELHDTSLLGFDAPSSWGRDHETAVPRRRLEVGFAISHGALCVEITKRDCGYSFSHPELSRFVASQRDGLEPELIALLEAEAPLSLTLYGRENLEDVAVFFRAESNHKASLWVETFQAAVRASDKMAFDLKSSAAEEATFHLVASATAHARRYIACTRELARSRLVDARQLIGVREGLVEIAFVRATSHSENSIDGESLQWVCREQGDCVMHISTKVRCVLFKAQHRVALEAWLSAMQKVLSACNRANELPLRLHKRSMVRDEGIASRRTSDINLFRGGPSHGMGAAYCERALAQLNTLAESVLDISLAEVLRVKSLRDALTASLSTSDALVVDAWRAAGVVLTASKREQDDRMVAQSSAPVRLSWSSARNAFSVVDSPLSLPTSVVGEKLREDVWKTIAPVLHGIQRTSSEIILLELDSLRNFREACLSHLKPSLCGFRKSKRFEQAARKLLNLPPPSYSSSPAQKSSVRKETEIDDALVNSTDSRTREGGGLTSIRGKDDNPWREMMTASETLQHGLCLNESAGISAYDKGVDYRPLPLGRRMLIYKPMPWTLRRPKKGNAVELSRKTGKKDHHKPKKGNIVGKEVWATLRVGKNQVGRHGSCEIVEIEPHPHIREACTDHEFDREHATLCRRYCALCRCFVCARPPSLCSDWHGHSTAVSTSVVSQQKRALALRRLKQSNELAYEETLEARAFYYDVGSSRGSIISGKYARGRVRLRLGDAVIVGHTELLFCVQPPGWAAPLRTEMASSSDDSSGEENTPNRRKSLLKDIMKGTLAGVSSKRELGVDSDAINAMDNTAGNSGADRKAPGGTSPPGRGKEHLLHLVSSEAKGP</sequence>
<evidence type="ECO:0000313" key="6">
    <source>
        <dbReference type="Proteomes" id="UP000002729"/>
    </source>
</evidence>
<evidence type="ECO:0000259" key="3">
    <source>
        <dbReference type="PROSITE" id="PS50003"/>
    </source>
</evidence>
<reference evidence="5 6" key="1">
    <citation type="journal article" date="2011" name="Proc. Natl. Acad. Sci. U.S.A.">
        <title>Niche of harmful alga Aureococcus anophagefferens revealed through ecogenomics.</title>
        <authorList>
            <person name="Gobler C.J."/>
            <person name="Berry D.L."/>
            <person name="Dyhrman S.T."/>
            <person name="Wilhelm S.W."/>
            <person name="Salamov A."/>
            <person name="Lobanov A.V."/>
            <person name="Zhang Y."/>
            <person name="Collier J.L."/>
            <person name="Wurch L.L."/>
            <person name="Kustka A.B."/>
            <person name="Dill B.D."/>
            <person name="Shah M."/>
            <person name="VerBerkmoes N.C."/>
            <person name="Kuo A."/>
            <person name="Terry A."/>
            <person name="Pangilinan J."/>
            <person name="Lindquist E.A."/>
            <person name="Lucas S."/>
            <person name="Paulsen I.T."/>
            <person name="Hattenrath-Lehmann T.K."/>
            <person name="Talmage S.C."/>
            <person name="Walker E.A."/>
            <person name="Koch F."/>
            <person name="Burson A.M."/>
            <person name="Marcoval M.A."/>
            <person name="Tang Y.Z."/>
            <person name="Lecleir G.R."/>
            <person name="Coyne K.J."/>
            <person name="Berg G.M."/>
            <person name="Bertrand E.M."/>
            <person name="Saito M.A."/>
            <person name="Gladyshev V.N."/>
            <person name="Grigoriev I.V."/>
        </authorList>
    </citation>
    <scope>NUCLEOTIDE SEQUENCE [LARGE SCALE GENOMIC DNA]</scope>
    <source>
        <strain evidence="6">CCMP 1984</strain>
    </source>
</reference>
<feature type="region of interest" description="Disordered" evidence="2">
    <location>
        <begin position="994"/>
        <end position="1016"/>
    </location>
</feature>
<dbReference type="Proteomes" id="UP000002729">
    <property type="component" value="Unassembled WGS sequence"/>
</dbReference>
<dbReference type="EMBL" id="GL833148">
    <property type="protein sequence ID" value="EGB04675.1"/>
    <property type="molecule type" value="Genomic_DNA"/>
</dbReference>
<proteinExistence type="predicted"/>
<dbReference type="SUPFAM" id="SSF47473">
    <property type="entry name" value="EF-hand"/>
    <property type="match status" value="1"/>
</dbReference>
<evidence type="ECO:0000259" key="4">
    <source>
        <dbReference type="PROSITE" id="PS50222"/>
    </source>
</evidence>